<keyword evidence="8" id="KW-0732">Signal</keyword>
<dbReference type="SMART" id="SM00965">
    <property type="entry name" value="STN"/>
    <property type="match status" value="1"/>
</dbReference>
<dbReference type="Gene3D" id="2.170.130.10">
    <property type="entry name" value="TonB-dependent receptor, plug domain"/>
    <property type="match status" value="1"/>
</dbReference>
<dbReference type="InterPro" id="IPR000531">
    <property type="entry name" value="Beta-barrel_TonB"/>
</dbReference>
<dbReference type="EMBL" id="CP042437">
    <property type="protein sequence ID" value="QEC76575.1"/>
    <property type="molecule type" value="Genomic_DNA"/>
</dbReference>
<reference evidence="10 11" key="1">
    <citation type="journal article" date="2013" name="J. Microbiol.">
        <title>Mucilaginibacter ginsenosidivorax sp. nov., with ginsenoside converting activity isolated from sediment.</title>
        <authorList>
            <person name="Kim J.K."/>
            <person name="Choi T.E."/>
            <person name="Liu Q.M."/>
            <person name="Park H.Y."/>
            <person name="Yi T.H."/>
            <person name="Yoon M.H."/>
            <person name="Kim S.C."/>
            <person name="Im W.T."/>
        </authorList>
    </citation>
    <scope>NUCLEOTIDE SEQUENCE [LARGE SCALE GENOMIC DNA]</scope>
    <source>
        <strain evidence="10 11">KHI28</strain>
    </source>
</reference>
<proteinExistence type="inferred from homology"/>
<evidence type="ECO:0000259" key="9">
    <source>
        <dbReference type="SMART" id="SM00965"/>
    </source>
</evidence>
<keyword evidence="6" id="KW-1134">Transmembrane beta strand</keyword>
<gene>
    <name evidence="10" type="ORF">FSB76_11680</name>
</gene>
<keyword evidence="11" id="KW-1185">Reference proteome</keyword>
<comment type="similarity">
    <text evidence="6 7">Belongs to the TonB-dependent receptor family.</text>
</comment>
<keyword evidence="5 6" id="KW-0998">Cell outer membrane</keyword>
<dbReference type="SUPFAM" id="SSF49464">
    <property type="entry name" value="Carboxypeptidase regulatory domain-like"/>
    <property type="match status" value="1"/>
</dbReference>
<dbReference type="Pfam" id="PF07660">
    <property type="entry name" value="STN"/>
    <property type="match status" value="1"/>
</dbReference>
<dbReference type="InterPro" id="IPR037066">
    <property type="entry name" value="Plug_dom_sf"/>
</dbReference>
<evidence type="ECO:0000256" key="6">
    <source>
        <dbReference type="PROSITE-ProRule" id="PRU01360"/>
    </source>
</evidence>
<evidence type="ECO:0000256" key="4">
    <source>
        <dbReference type="ARBA" id="ARBA00023136"/>
    </source>
</evidence>
<keyword evidence="3" id="KW-0408">Iron</keyword>
<keyword evidence="2" id="KW-0410">Iron transport</keyword>
<dbReference type="InterPro" id="IPR008969">
    <property type="entry name" value="CarboxyPept-like_regulatory"/>
</dbReference>
<organism evidence="10 11">
    <name type="scientific">Mucilaginibacter ginsenosidivorax</name>
    <dbReference type="NCBI Taxonomy" id="862126"/>
    <lineage>
        <taxon>Bacteria</taxon>
        <taxon>Pseudomonadati</taxon>
        <taxon>Bacteroidota</taxon>
        <taxon>Sphingobacteriia</taxon>
        <taxon>Sphingobacteriales</taxon>
        <taxon>Sphingobacteriaceae</taxon>
        <taxon>Mucilaginibacter</taxon>
    </lineage>
</organism>
<feature type="chain" id="PRO_5022689417" evidence="8">
    <location>
        <begin position="26"/>
        <end position="1142"/>
    </location>
</feature>
<name>A0A5B8W106_9SPHI</name>
<dbReference type="InterPro" id="IPR039426">
    <property type="entry name" value="TonB-dep_rcpt-like"/>
</dbReference>
<keyword evidence="7" id="KW-0798">TonB box</keyword>
<dbReference type="Gene3D" id="3.55.50.30">
    <property type="match status" value="1"/>
</dbReference>
<sequence length="1142" mass="124742">MKITFSQILIAVLLSTIAYSSPLRAQSVLDKTVSLSFKQVTVQEVLNYLQKDNDIKFIYSKNSINLSQKVTVNFENKSLKNVLDQLLKSNGIDYEVLKDRIVLGKPADIKAAEGAASTADKSAEFNQAITGIAVSGKVVDEKGLPLPGASVREKGTQNGVQTDVNGNFKLNVSSENAVLVVDFISYRSAEVTVGKQTLITITLIEDIKGLNEVVVVGYGTQKKSVTTGAISGVTAKEFEDLPVTRVEQILQGRTSGLTIAANNGQPGEGATVRVRGITSFNNNDPLWVVDGVVVDNGGIGYLNQSDIESIEVLKDAASQAIYGTRAAAGVILVTTKKGREGKPQINYSGYYGTSKPARTIDLLNAQQYATLRNEASVAGGGAIVYPNPASLGVGTDWQSVIFNNSAKRQNHELSVSGGNDKSTYYTSFGYLQQDGIVATDISKYKRVNFRVNQTYKPAKWINFGENLGYTYNKSIGLGNTNSEFGGPISSALNLDPITVPVVTDQAAASAPVYANNPVRRNALGYPYGISNIVGQEITNPLAYISTRLGNYSWAHNIVGNIYGELEPVKGLKLRSTVGTKIAFYGNESFNPVAYLNSSTVTSQNSYNRESNRLFNWNIENTASYNRTIGKHSATVLIGQGAYSENNRYTDGVTYYNLPVDNFKDASLNYSIPAANRIGYGSEGQAHTISSLFARANYNYDERYIIEGVIRRDGSSRFGANYKYGTFPSFSLGWVPSKEAFWPKNETVNFLKFRGGYGVVGSDAIADNAFLSTIGGGRNYSFGTGDTYISGYSPNAPSNPNLRWEETAQTNVGFDAVLFNDFNLTFEWFKKKTSGILQYPPIPLYVGAISNPAANIGDMQNKGLELELGYRKKIGEFNLNVNANVTHITNKVTYLGNGQKFLDGAGFQGVEGGITRTTVGQAYNSFYGYQNMGIFQTQAEIDSYVSASGHKIQPNAKPGDFKWADLDGNGTINDQDRTYIGNPTPSWIYGLTFNASYKNFDIVVFGQGQAGNMIFQGLHRLDIGNSNFTTKRLERWVGPGTSNTEPRVVDGDPNHNTTYNSKYYLEKGDYFRIKNLQLGYSLPKNLISKIGMRRARIYVTGENLFTFTKYSGYDPEIGGGSYSIDRGFYMQAKSYMLGVSVGF</sequence>
<feature type="signal peptide" evidence="8">
    <location>
        <begin position="1"/>
        <end position="25"/>
    </location>
</feature>
<accession>A0A5B8W106</accession>
<dbReference type="Gene3D" id="2.60.40.1120">
    <property type="entry name" value="Carboxypeptidase-like, regulatory domain"/>
    <property type="match status" value="1"/>
</dbReference>
<evidence type="ECO:0000256" key="8">
    <source>
        <dbReference type="SAM" id="SignalP"/>
    </source>
</evidence>
<dbReference type="Proteomes" id="UP000321362">
    <property type="component" value="Chromosome"/>
</dbReference>
<comment type="subcellular location">
    <subcellularLocation>
        <location evidence="6">Cell outer membrane</location>
        <topology evidence="6">Multi-pass membrane protein</topology>
    </subcellularLocation>
</comment>
<dbReference type="Pfam" id="PF13715">
    <property type="entry name" value="CarbopepD_reg_2"/>
    <property type="match status" value="1"/>
</dbReference>
<evidence type="ECO:0000256" key="2">
    <source>
        <dbReference type="ARBA" id="ARBA00022496"/>
    </source>
</evidence>
<feature type="domain" description="Secretin/TonB short N-terminal" evidence="9">
    <location>
        <begin position="55"/>
        <end position="106"/>
    </location>
</feature>
<dbReference type="NCBIfam" id="TIGR04056">
    <property type="entry name" value="OMP_RagA_SusC"/>
    <property type="match status" value="1"/>
</dbReference>
<keyword evidence="2" id="KW-0406">Ion transport</keyword>
<keyword evidence="10" id="KW-0675">Receptor</keyword>
<dbReference type="KEGG" id="mgk:FSB76_11680"/>
<dbReference type="Pfam" id="PF07715">
    <property type="entry name" value="Plug"/>
    <property type="match status" value="1"/>
</dbReference>
<evidence type="ECO:0000313" key="11">
    <source>
        <dbReference type="Proteomes" id="UP000321362"/>
    </source>
</evidence>
<evidence type="ECO:0000313" key="10">
    <source>
        <dbReference type="EMBL" id="QEC76575.1"/>
    </source>
</evidence>
<dbReference type="InterPro" id="IPR023996">
    <property type="entry name" value="TonB-dep_OMP_SusC/RagA"/>
</dbReference>
<protein>
    <submittedName>
        <fullName evidence="10">TonB-dependent receptor</fullName>
    </submittedName>
</protein>
<dbReference type="SUPFAM" id="SSF56935">
    <property type="entry name" value="Porins"/>
    <property type="match status" value="1"/>
</dbReference>
<dbReference type="NCBIfam" id="TIGR04057">
    <property type="entry name" value="SusC_RagA_signa"/>
    <property type="match status" value="1"/>
</dbReference>
<evidence type="ECO:0000256" key="7">
    <source>
        <dbReference type="RuleBase" id="RU003357"/>
    </source>
</evidence>
<keyword evidence="6" id="KW-0812">Transmembrane</keyword>
<dbReference type="GO" id="GO:0006826">
    <property type="term" value="P:iron ion transport"/>
    <property type="evidence" value="ECO:0007669"/>
    <property type="project" value="UniProtKB-KW"/>
</dbReference>
<keyword evidence="4 6" id="KW-0472">Membrane</keyword>
<dbReference type="RefSeq" id="WP_147053746.1">
    <property type="nucleotide sequence ID" value="NZ_CP042437.1"/>
</dbReference>
<keyword evidence="1 6" id="KW-0813">Transport</keyword>
<dbReference type="GO" id="GO:0009279">
    <property type="term" value="C:cell outer membrane"/>
    <property type="evidence" value="ECO:0007669"/>
    <property type="project" value="UniProtKB-SubCell"/>
</dbReference>
<evidence type="ECO:0000256" key="3">
    <source>
        <dbReference type="ARBA" id="ARBA00023004"/>
    </source>
</evidence>
<dbReference type="PROSITE" id="PS52016">
    <property type="entry name" value="TONB_DEPENDENT_REC_3"/>
    <property type="match status" value="1"/>
</dbReference>
<dbReference type="AlphaFoldDB" id="A0A5B8W106"/>
<dbReference type="InterPro" id="IPR011662">
    <property type="entry name" value="Secretin/TonB_short_N"/>
</dbReference>
<dbReference type="InterPro" id="IPR023997">
    <property type="entry name" value="TonB-dep_OMP_SusC/RagA_CS"/>
</dbReference>
<dbReference type="Pfam" id="PF00593">
    <property type="entry name" value="TonB_dep_Rec_b-barrel"/>
    <property type="match status" value="1"/>
</dbReference>
<evidence type="ECO:0000256" key="5">
    <source>
        <dbReference type="ARBA" id="ARBA00023237"/>
    </source>
</evidence>
<dbReference type="InterPro" id="IPR012910">
    <property type="entry name" value="Plug_dom"/>
</dbReference>
<dbReference type="OrthoDB" id="9768177at2"/>
<evidence type="ECO:0000256" key="1">
    <source>
        <dbReference type="ARBA" id="ARBA00022448"/>
    </source>
</evidence>